<dbReference type="Gene3D" id="3.30.60.10">
    <property type="entry name" value="Endochitinase-like"/>
    <property type="match status" value="1"/>
</dbReference>
<dbReference type="Pfam" id="PF00704">
    <property type="entry name" value="Glyco_hydro_18"/>
    <property type="match status" value="1"/>
</dbReference>
<dbReference type="EMBL" id="JBAWTH010000175">
    <property type="protein sequence ID" value="KAL2273686.1"/>
    <property type="molecule type" value="Genomic_DNA"/>
</dbReference>
<evidence type="ECO:0000259" key="7">
    <source>
        <dbReference type="PROSITE" id="PS51910"/>
    </source>
</evidence>
<sequence length="462" mass="49536">MKICLVTLLADAAAAAAGLRYVMYYDQYHNLSLADPSLVSEVTHAVVAFATPETFLDSANTSTWQPFETVDSVKRRFLPNTKVCLSIGGWGSNVGFEKGSLPANQASYANNVASVIQRLNFDCVDIDWEYPGGGGAEHKLGNAASSSEEQIRNYPSFLEAIKGAIGGGKELSIAVPGLDADMGAFTPATCQAMLPHVDFVNVMSYDLMNRRSTTTQHHASVTGSKQSMNAYIKNGIPAAKLNLGFPFYAKWFTLQAGANCQNPVGCAVGAFENADGSDNGMSGVFTFENFNLGKPPGDAQVSVNGRCGVVDGKHFKCPDGACCSSSMYCGIDKDYCGSGCLAGYGLCKAPVTTETFQRVYQSGKSDDANGGQWAIDQQTNTFWTWDTPVEIAKKFTGIVAPLQLGGIMAWSFGEDSFDYAHIKALQTGYKSAKAPTKRTNLDAEYWPTTWRYVGPSRPTAAS</sequence>
<dbReference type="Gene3D" id="3.10.50.10">
    <property type="match status" value="1"/>
</dbReference>
<evidence type="ECO:0000313" key="9">
    <source>
        <dbReference type="Proteomes" id="UP001600888"/>
    </source>
</evidence>
<evidence type="ECO:0000256" key="4">
    <source>
        <dbReference type="PROSITE-ProRule" id="PRU00261"/>
    </source>
</evidence>
<dbReference type="SMART" id="SM00636">
    <property type="entry name" value="Glyco_18"/>
    <property type="match status" value="1"/>
</dbReference>
<comment type="caution">
    <text evidence="8">The sequence shown here is derived from an EMBL/GenBank/DDBJ whole genome shotgun (WGS) entry which is preliminary data.</text>
</comment>
<feature type="chain" id="PRO_5046779900" description="chitinase" evidence="5">
    <location>
        <begin position="17"/>
        <end position="462"/>
    </location>
</feature>
<dbReference type="Proteomes" id="UP001600888">
    <property type="component" value="Unassembled WGS sequence"/>
</dbReference>
<dbReference type="InterPro" id="IPR029070">
    <property type="entry name" value="Chitinase_insertion_sf"/>
</dbReference>
<evidence type="ECO:0000256" key="5">
    <source>
        <dbReference type="SAM" id="SignalP"/>
    </source>
</evidence>
<dbReference type="Gene3D" id="3.20.20.80">
    <property type="entry name" value="Glycosidases"/>
    <property type="match status" value="2"/>
</dbReference>
<keyword evidence="3 4" id="KW-0147">Chitin-binding</keyword>
<keyword evidence="4" id="KW-1015">Disulfide bond</keyword>
<evidence type="ECO:0000313" key="8">
    <source>
        <dbReference type="EMBL" id="KAL2273686.1"/>
    </source>
</evidence>
<dbReference type="InterPro" id="IPR050314">
    <property type="entry name" value="Glycosyl_Hydrlase_18"/>
</dbReference>
<dbReference type="EC" id="3.2.1.14" evidence="2"/>
<gene>
    <name evidence="8" type="ORF">FJTKL_04143</name>
</gene>
<dbReference type="SUPFAM" id="SSF57016">
    <property type="entry name" value="Plant lectins/antimicrobial peptides"/>
    <property type="match status" value="1"/>
</dbReference>
<dbReference type="InterPro" id="IPR001002">
    <property type="entry name" value="Chitin-bd_1"/>
</dbReference>
<organism evidence="8 9">
    <name type="scientific">Diaporthe vaccinii</name>
    <dbReference type="NCBI Taxonomy" id="105482"/>
    <lineage>
        <taxon>Eukaryota</taxon>
        <taxon>Fungi</taxon>
        <taxon>Dikarya</taxon>
        <taxon>Ascomycota</taxon>
        <taxon>Pezizomycotina</taxon>
        <taxon>Sordariomycetes</taxon>
        <taxon>Sordariomycetidae</taxon>
        <taxon>Diaporthales</taxon>
        <taxon>Diaporthaceae</taxon>
        <taxon>Diaporthe</taxon>
        <taxon>Diaporthe eres species complex</taxon>
    </lineage>
</organism>
<dbReference type="Pfam" id="PF00187">
    <property type="entry name" value="Chitin_bind_1"/>
    <property type="match status" value="1"/>
</dbReference>
<dbReference type="CDD" id="cd00035">
    <property type="entry name" value="ChtBD1"/>
    <property type="match status" value="1"/>
</dbReference>
<dbReference type="SUPFAM" id="SSF51445">
    <property type="entry name" value="(Trans)glycosidases"/>
    <property type="match status" value="1"/>
</dbReference>
<accession>A0ABR4DTL5</accession>
<dbReference type="InterPro" id="IPR011583">
    <property type="entry name" value="Chitinase_II/V-like_cat"/>
</dbReference>
<dbReference type="InterPro" id="IPR017853">
    <property type="entry name" value="GH"/>
</dbReference>
<keyword evidence="9" id="KW-1185">Reference proteome</keyword>
<proteinExistence type="inferred from homology"/>
<feature type="domain" description="GH18" evidence="7">
    <location>
        <begin position="19"/>
        <end position="432"/>
    </location>
</feature>
<reference evidence="8 9" key="1">
    <citation type="submission" date="2024-03" db="EMBL/GenBank/DDBJ databases">
        <title>A high-quality draft genome sequence of Diaporthe vaccinii, a causative agent of upright dieback and viscid rot disease in cranberry plants.</title>
        <authorList>
            <person name="Sarrasin M."/>
            <person name="Lang B.F."/>
            <person name="Burger G."/>
        </authorList>
    </citation>
    <scope>NUCLEOTIDE SEQUENCE [LARGE SCALE GENOMIC DNA]</scope>
    <source>
        <strain evidence="8 9">IS7</strain>
    </source>
</reference>
<evidence type="ECO:0000256" key="3">
    <source>
        <dbReference type="ARBA" id="ARBA00022669"/>
    </source>
</evidence>
<keyword evidence="5" id="KW-0732">Signal</keyword>
<feature type="domain" description="Chitin-binding type-1" evidence="6">
    <location>
        <begin position="304"/>
        <end position="349"/>
    </location>
</feature>
<comment type="similarity">
    <text evidence="1">Belongs to the glycosyl hydrolase 18 family. Chitinase class V subfamily.</text>
</comment>
<dbReference type="SMART" id="SM00270">
    <property type="entry name" value="ChtBD1"/>
    <property type="match status" value="1"/>
</dbReference>
<name>A0ABR4DTL5_9PEZI</name>
<feature type="disulfide bond" evidence="4">
    <location>
        <begin position="317"/>
        <end position="329"/>
    </location>
</feature>
<dbReference type="InterPro" id="IPR036861">
    <property type="entry name" value="Endochitinase-like_sf"/>
</dbReference>
<evidence type="ECO:0000256" key="2">
    <source>
        <dbReference type="ARBA" id="ARBA00012729"/>
    </source>
</evidence>
<comment type="caution">
    <text evidence="4">Lacks conserved residue(s) required for the propagation of feature annotation.</text>
</comment>
<dbReference type="InterPro" id="IPR001223">
    <property type="entry name" value="Glyco_hydro18_cat"/>
</dbReference>
<dbReference type="PROSITE" id="PS50941">
    <property type="entry name" value="CHIT_BIND_I_2"/>
    <property type="match status" value="1"/>
</dbReference>
<dbReference type="CDD" id="cd00598">
    <property type="entry name" value="GH18_chitinase-like"/>
    <property type="match status" value="1"/>
</dbReference>
<feature type="signal peptide" evidence="5">
    <location>
        <begin position="1"/>
        <end position="16"/>
    </location>
</feature>
<feature type="disulfide bond" evidence="4">
    <location>
        <begin position="322"/>
        <end position="336"/>
    </location>
</feature>
<dbReference type="PROSITE" id="PS51910">
    <property type="entry name" value="GH18_2"/>
    <property type="match status" value="1"/>
</dbReference>
<evidence type="ECO:0000259" key="6">
    <source>
        <dbReference type="PROSITE" id="PS50941"/>
    </source>
</evidence>
<dbReference type="PANTHER" id="PTHR11177:SF337">
    <property type="entry name" value="CHITINASE"/>
    <property type="match status" value="1"/>
</dbReference>
<evidence type="ECO:0000256" key="1">
    <source>
        <dbReference type="ARBA" id="ARBA00008682"/>
    </source>
</evidence>
<protein>
    <recommendedName>
        <fullName evidence="2">chitinase</fullName>
        <ecNumber evidence="2">3.2.1.14</ecNumber>
    </recommendedName>
</protein>
<dbReference type="PANTHER" id="PTHR11177">
    <property type="entry name" value="CHITINASE"/>
    <property type="match status" value="1"/>
</dbReference>